<protein>
    <submittedName>
        <fullName evidence="2">DUF1295 domain-containing protein</fullName>
    </submittedName>
</protein>
<evidence type="ECO:0000313" key="3">
    <source>
        <dbReference type="Proteomes" id="UP000291933"/>
    </source>
</evidence>
<comment type="caution">
    <text evidence="2">The sequence shown here is derived from an EMBL/GenBank/DDBJ whole genome shotgun (WGS) entry which is preliminary data.</text>
</comment>
<organism evidence="2 3">
    <name type="scientific">Propioniciclava tarda</name>
    <dbReference type="NCBI Taxonomy" id="433330"/>
    <lineage>
        <taxon>Bacteria</taxon>
        <taxon>Bacillati</taxon>
        <taxon>Actinomycetota</taxon>
        <taxon>Actinomycetes</taxon>
        <taxon>Propionibacteriales</taxon>
        <taxon>Propionibacteriaceae</taxon>
        <taxon>Propioniciclava</taxon>
    </lineage>
</organism>
<dbReference type="PANTHER" id="PTHR32251:SF17">
    <property type="entry name" value="STEROID 5-ALPHA REDUCTASE C-TERMINAL DOMAIN-CONTAINING PROTEIN"/>
    <property type="match status" value="1"/>
</dbReference>
<proteinExistence type="predicted"/>
<name>A0A4Q9KK57_PROTD</name>
<feature type="transmembrane region" description="Helical" evidence="1">
    <location>
        <begin position="7"/>
        <end position="26"/>
    </location>
</feature>
<dbReference type="PANTHER" id="PTHR32251">
    <property type="entry name" value="3-OXO-5-ALPHA-STEROID 4-DEHYDROGENASE"/>
    <property type="match status" value="1"/>
</dbReference>
<keyword evidence="1" id="KW-0472">Membrane</keyword>
<dbReference type="Pfam" id="PF06966">
    <property type="entry name" value="DUF1295"/>
    <property type="match status" value="1"/>
</dbReference>
<keyword evidence="1" id="KW-1133">Transmembrane helix</keyword>
<evidence type="ECO:0000313" key="2">
    <source>
        <dbReference type="EMBL" id="TBT94240.1"/>
    </source>
</evidence>
<feature type="transmembrane region" description="Helical" evidence="1">
    <location>
        <begin position="164"/>
        <end position="183"/>
    </location>
</feature>
<dbReference type="PROSITE" id="PS50244">
    <property type="entry name" value="S5A_REDUCTASE"/>
    <property type="match status" value="1"/>
</dbReference>
<feature type="transmembrane region" description="Helical" evidence="1">
    <location>
        <begin position="238"/>
        <end position="259"/>
    </location>
</feature>
<dbReference type="Proteomes" id="UP000291933">
    <property type="component" value="Unassembled WGS sequence"/>
</dbReference>
<gene>
    <name evidence="2" type="ORF">ET996_11820</name>
</gene>
<dbReference type="EMBL" id="SDMR01000016">
    <property type="protein sequence ID" value="TBT94240.1"/>
    <property type="molecule type" value="Genomic_DNA"/>
</dbReference>
<keyword evidence="3" id="KW-1185">Reference proteome</keyword>
<dbReference type="AlphaFoldDB" id="A0A4Q9KK57"/>
<keyword evidence="1" id="KW-0812">Transmembrane</keyword>
<evidence type="ECO:0000256" key="1">
    <source>
        <dbReference type="SAM" id="Phobius"/>
    </source>
</evidence>
<sequence length="289" mass="31543">MKLDRAGLVRTLIVVVLGALVALAGSQGGARVAGWPVFALAVAAAFVIQWIVFVPSYRAQTEHFFDLTGSLTYISLTVLIALLTPGQDARGWLLGALVVIWAARLGSFLFTRVRRSGADDRFDEIKPNLTRFLSVWTIQGLWVTMTAAAAWIAMTSASKVPLDAFAAVGLVVWLIGFGFEVVADLQKSRFKADPANAGRFISTGLWSVSRHPNYFGEILLWIGVAIIALPALSGWQYIALLSPVFVALLLIKLSGIPLLEAKADKKWGGQADYEEYKRRTPVLLPFGRR</sequence>
<dbReference type="RefSeq" id="WP_131172766.1">
    <property type="nucleotide sequence ID" value="NZ_FXTL01000016.1"/>
</dbReference>
<dbReference type="OrthoDB" id="9779233at2"/>
<accession>A0A4Q9KK57</accession>
<reference evidence="2 3" key="1">
    <citation type="submission" date="2019-01" db="EMBL/GenBank/DDBJ databases">
        <title>Lactibacter flavus gen. nov., sp. nov., a novel bacterium of the family Propionibacteriaceae isolated from raw milk and dairy products.</title>
        <authorList>
            <person name="Huptas C."/>
            <person name="Wenning M."/>
            <person name="Breitenwieser F."/>
            <person name="Doll E."/>
            <person name="Von Neubeck M."/>
            <person name="Busse H.-J."/>
            <person name="Scherer S."/>
        </authorList>
    </citation>
    <scope>NUCLEOTIDE SEQUENCE [LARGE SCALE GENOMIC DNA]</scope>
    <source>
        <strain evidence="2 3">DSM 22130</strain>
    </source>
</reference>
<dbReference type="GO" id="GO:0016020">
    <property type="term" value="C:membrane"/>
    <property type="evidence" value="ECO:0007669"/>
    <property type="project" value="TreeGrafter"/>
</dbReference>
<feature type="transmembrane region" description="Helical" evidence="1">
    <location>
        <begin position="89"/>
        <end position="111"/>
    </location>
</feature>
<feature type="transmembrane region" description="Helical" evidence="1">
    <location>
        <begin position="64"/>
        <end position="83"/>
    </location>
</feature>
<dbReference type="Gene3D" id="1.20.120.1630">
    <property type="match status" value="1"/>
</dbReference>
<dbReference type="InterPro" id="IPR010721">
    <property type="entry name" value="UstE-like"/>
</dbReference>
<feature type="transmembrane region" description="Helical" evidence="1">
    <location>
        <begin position="214"/>
        <end position="232"/>
    </location>
</feature>
<feature type="transmembrane region" description="Helical" evidence="1">
    <location>
        <begin position="32"/>
        <end position="52"/>
    </location>
</feature>
<feature type="transmembrane region" description="Helical" evidence="1">
    <location>
        <begin position="132"/>
        <end position="152"/>
    </location>
</feature>